<dbReference type="AlphaFoldDB" id="A0A132A1Z5"/>
<dbReference type="EMBL" id="JXLN01010018">
    <property type="protein sequence ID" value="KPM04954.1"/>
    <property type="molecule type" value="Genomic_DNA"/>
</dbReference>
<comment type="caution">
    <text evidence="1">The sequence shown here is derived from an EMBL/GenBank/DDBJ whole genome shotgun (WGS) entry which is preliminary data.</text>
</comment>
<dbReference type="Proteomes" id="UP000616769">
    <property type="component" value="Unassembled WGS sequence"/>
</dbReference>
<proteinExistence type="predicted"/>
<sequence>MFLNKSASSNLMMLNRNTLNESKNTCLIKTSIIDSFKDPFNHTNCLPKSSTTGFAQAMIVELPHQSFSSRKNQRSSLLLNGEDFIDEVGGVGGVGGLDNNDENDPNKLIKSRLVFYLLLFFLITGIMILSN</sequence>
<protein>
    <submittedName>
        <fullName evidence="1">Uncharacterized protein</fullName>
    </submittedName>
</protein>
<reference evidence="1 2" key="1">
    <citation type="journal article" date="2015" name="Parasit. Vectors">
        <title>Draft genome of the scabies mite.</title>
        <authorList>
            <person name="Rider S.D.Jr."/>
            <person name="Morgan M.S."/>
            <person name="Arlian L.G."/>
        </authorList>
    </citation>
    <scope>NUCLEOTIDE SEQUENCE [LARGE SCALE GENOMIC DNA]</scope>
    <source>
        <strain evidence="1">Arlian Lab</strain>
    </source>
</reference>
<evidence type="ECO:0000313" key="2">
    <source>
        <dbReference type="Proteomes" id="UP000616769"/>
    </source>
</evidence>
<organism evidence="1 2">
    <name type="scientific">Sarcoptes scabiei</name>
    <name type="common">Itch mite</name>
    <name type="synonym">Acarus scabiei</name>
    <dbReference type="NCBI Taxonomy" id="52283"/>
    <lineage>
        <taxon>Eukaryota</taxon>
        <taxon>Metazoa</taxon>
        <taxon>Ecdysozoa</taxon>
        <taxon>Arthropoda</taxon>
        <taxon>Chelicerata</taxon>
        <taxon>Arachnida</taxon>
        <taxon>Acari</taxon>
        <taxon>Acariformes</taxon>
        <taxon>Sarcoptiformes</taxon>
        <taxon>Astigmata</taxon>
        <taxon>Psoroptidia</taxon>
        <taxon>Sarcoptoidea</taxon>
        <taxon>Sarcoptidae</taxon>
        <taxon>Sarcoptinae</taxon>
        <taxon>Sarcoptes</taxon>
    </lineage>
</organism>
<name>A0A132A1Z5_SARSC</name>
<gene>
    <name evidence="1" type="ORF">QR98_0034100</name>
</gene>
<dbReference type="VEuPathDB" id="VectorBase:SSCA005629"/>
<accession>A0A132A1Z5</accession>
<evidence type="ECO:0000313" key="1">
    <source>
        <dbReference type="EMBL" id="KPM04954.1"/>
    </source>
</evidence>